<feature type="transmembrane region" description="Helical" evidence="6">
    <location>
        <begin position="358"/>
        <end position="378"/>
    </location>
</feature>
<keyword evidence="5 6" id="KW-0472">Membrane</keyword>
<feature type="transmembrane region" description="Helical" evidence="6">
    <location>
        <begin position="281"/>
        <end position="305"/>
    </location>
</feature>
<dbReference type="PANTHER" id="PTHR30489:SF0">
    <property type="entry name" value="LIPOPROTEIN-RELEASING SYSTEM TRANSMEMBRANE PROTEIN LOLE"/>
    <property type="match status" value="1"/>
</dbReference>
<reference evidence="9" key="1">
    <citation type="submission" date="2018-05" db="EMBL/GenBank/DDBJ databases">
        <authorList>
            <person name="Lanie J.A."/>
            <person name="Ng W.-L."/>
            <person name="Kazmierczak K.M."/>
            <person name="Andrzejewski T.M."/>
            <person name="Davidsen T.M."/>
            <person name="Wayne K.J."/>
            <person name="Tettelin H."/>
            <person name="Glass J.I."/>
            <person name="Rusch D."/>
            <person name="Podicherti R."/>
            <person name="Tsui H.-C.T."/>
            <person name="Winkler M.E."/>
        </authorList>
    </citation>
    <scope>NUCLEOTIDE SEQUENCE</scope>
</reference>
<evidence type="ECO:0008006" key="10">
    <source>
        <dbReference type="Google" id="ProtNLM"/>
    </source>
</evidence>
<dbReference type="EMBL" id="UINC01032502">
    <property type="protein sequence ID" value="SVB20269.1"/>
    <property type="molecule type" value="Genomic_DNA"/>
</dbReference>
<evidence type="ECO:0000313" key="9">
    <source>
        <dbReference type="EMBL" id="SVB20269.1"/>
    </source>
</evidence>
<feature type="transmembrane region" description="Helical" evidence="6">
    <location>
        <begin position="20"/>
        <end position="46"/>
    </location>
</feature>
<sequence>MKLPFELALALRYLRPKRTFVSVITLISIIGVTLGVAVLIIVMSVMTGFDRDLRERLLDFNAHLKVTNRNRIVSEYRELRHKVLEHEAVAGVAPFIIGPVLVETQPEEGESPRIYTPWVRGMDPELELTVSSLSATNSIIDGEFELDGGLVVGSEMKKMLNLSVGDFLAVHSARSFHRIREAQEEGKEVVLLPDDYEVRGIIDAGLYEYNSNFVLTSLEDAQDLYGLGDAVHGLGVKLHDSTHAELVRQQLLTTLPQGHVVTTWEDENTQILDALKVERNVMFFLLFFVMIVAAFGITSSQITFVVQRTPEIGTLKALGATGWQIMQVFLIQSLLVAALGLTLGFGLGLLALEYRNEFLGLMRNVTGFELFPASIYGFQALPSKLVTGDLIRIGVGSLFICLLAGLIPAWNASRLKPVEAFRHE</sequence>
<dbReference type="AlphaFoldDB" id="A0A382C348"/>
<feature type="domain" description="ABC3 transporter permease C-terminal" evidence="7">
    <location>
        <begin position="283"/>
        <end position="417"/>
    </location>
</feature>
<dbReference type="InterPro" id="IPR025857">
    <property type="entry name" value="MacB_PCD"/>
</dbReference>
<dbReference type="GO" id="GO:0098797">
    <property type="term" value="C:plasma membrane protein complex"/>
    <property type="evidence" value="ECO:0007669"/>
    <property type="project" value="TreeGrafter"/>
</dbReference>
<keyword evidence="4 6" id="KW-1133">Transmembrane helix</keyword>
<evidence type="ECO:0000256" key="5">
    <source>
        <dbReference type="ARBA" id="ARBA00023136"/>
    </source>
</evidence>
<proteinExistence type="predicted"/>
<feature type="transmembrane region" description="Helical" evidence="6">
    <location>
        <begin position="390"/>
        <end position="412"/>
    </location>
</feature>
<dbReference type="Pfam" id="PF02687">
    <property type="entry name" value="FtsX"/>
    <property type="match status" value="1"/>
</dbReference>
<dbReference type="PANTHER" id="PTHR30489">
    <property type="entry name" value="LIPOPROTEIN-RELEASING SYSTEM TRANSMEMBRANE PROTEIN LOLE"/>
    <property type="match status" value="1"/>
</dbReference>
<feature type="transmembrane region" description="Helical" evidence="6">
    <location>
        <begin position="325"/>
        <end position="351"/>
    </location>
</feature>
<organism evidence="9">
    <name type="scientific">marine metagenome</name>
    <dbReference type="NCBI Taxonomy" id="408172"/>
    <lineage>
        <taxon>unclassified sequences</taxon>
        <taxon>metagenomes</taxon>
        <taxon>ecological metagenomes</taxon>
    </lineage>
</organism>
<evidence type="ECO:0000256" key="2">
    <source>
        <dbReference type="ARBA" id="ARBA00022475"/>
    </source>
</evidence>
<evidence type="ECO:0000259" key="7">
    <source>
        <dbReference type="Pfam" id="PF02687"/>
    </source>
</evidence>
<dbReference type="Pfam" id="PF12704">
    <property type="entry name" value="MacB_PCD"/>
    <property type="match status" value="1"/>
</dbReference>
<comment type="subcellular location">
    <subcellularLocation>
        <location evidence="1">Cell membrane</location>
        <topology evidence="1">Multi-pass membrane protein</topology>
    </subcellularLocation>
</comment>
<dbReference type="GO" id="GO:0044874">
    <property type="term" value="P:lipoprotein localization to outer membrane"/>
    <property type="evidence" value="ECO:0007669"/>
    <property type="project" value="TreeGrafter"/>
</dbReference>
<dbReference type="InterPro" id="IPR051447">
    <property type="entry name" value="Lipoprotein-release_system"/>
</dbReference>
<evidence type="ECO:0000256" key="1">
    <source>
        <dbReference type="ARBA" id="ARBA00004651"/>
    </source>
</evidence>
<evidence type="ECO:0000259" key="8">
    <source>
        <dbReference type="Pfam" id="PF12704"/>
    </source>
</evidence>
<protein>
    <recommendedName>
        <fullName evidence="10">ABC3 transporter permease protein domain-containing protein</fullName>
    </recommendedName>
</protein>
<gene>
    <name evidence="9" type="ORF">METZ01_LOCUS173123</name>
</gene>
<evidence type="ECO:0000256" key="3">
    <source>
        <dbReference type="ARBA" id="ARBA00022692"/>
    </source>
</evidence>
<evidence type="ECO:0000256" key="4">
    <source>
        <dbReference type="ARBA" id="ARBA00022989"/>
    </source>
</evidence>
<keyword evidence="2" id="KW-1003">Cell membrane</keyword>
<keyword evidence="3 6" id="KW-0812">Transmembrane</keyword>
<feature type="domain" description="MacB-like periplasmic core" evidence="8">
    <location>
        <begin position="25"/>
        <end position="251"/>
    </location>
</feature>
<accession>A0A382C348</accession>
<name>A0A382C348_9ZZZZ</name>
<evidence type="ECO:0000256" key="6">
    <source>
        <dbReference type="SAM" id="Phobius"/>
    </source>
</evidence>
<dbReference type="InterPro" id="IPR003838">
    <property type="entry name" value="ABC3_permease_C"/>
</dbReference>